<dbReference type="Pfam" id="PF12804">
    <property type="entry name" value="NTP_transf_3"/>
    <property type="match status" value="1"/>
</dbReference>
<dbReference type="InterPro" id="IPR029044">
    <property type="entry name" value="Nucleotide-diphossugar_trans"/>
</dbReference>
<gene>
    <name evidence="3" type="ORF">I8J32_005065</name>
</gene>
<name>A0A974Y0N5_9GAMM</name>
<organism evidence="3 4">
    <name type="scientific">Agrilutibacter solisilvae</name>
    <dbReference type="NCBI Taxonomy" id="2763317"/>
    <lineage>
        <taxon>Bacteria</taxon>
        <taxon>Pseudomonadati</taxon>
        <taxon>Pseudomonadota</taxon>
        <taxon>Gammaproteobacteria</taxon>
        <taxon>Lysobacterales</taxon>
        <taxon>Lysobacteraceae</taxon>
        <taxon>Agrilutibacter</taxon>
    </lineage>
</organism>
<keyword evidence="4" id="KW-1185">Reference proteome</keyword>
<evidence type="ECO:0000313" key="3">
    <source>
        <dbReference type="EMBL" id="QSX79256.1"/>
    </source>
</evidence>
<evidence type="ECO:0000256" key="1">
    <source>
        <dbReference type="ARBA" id="ARBA00022842"/>
    </source>
</evidence>
<evidence type="ECO:0000259" key="2">
    <source>
        <dbReference type="Pfam" id="PF12804"/>
    </source>
</evidence>
<feature type="domain" description="MobA-like NTP transferase" evidence="2">
    <location>
        <begin position="9"/>
        <end position="166"/>
    </location>
</feature>
<dbReference type="SUPFAM" id="SSF53448">
    <property type="entry name" value="Nucleotide-diphospho-sugar transferases"/>
    <property type="match status" value="1"/>
</dbReference>
<dbReference type="RefSeq" id="WP_200614694.1">
    <property type="nucleotide sequence ID" value="NZ_CP071518.1"/>
</dbReference>
<dbReference type="InterPro" id="IPR025877">
    <property type="entry name" value="MobA-like_NTP_Trfase"/>
</dbReference>
<evidence type="ECO:0000313" key="4">
    <source>
        <dbReference type="Proteomes" id="UP000639274"/>
    </source>
</evidence>
<keyword evidence="1" id="KW-0460">Magnesium</keyword>
<dbReference type="CDD" id="cd04182">
    <property type="entry name" value="GT_2_like_f"/>
    <property type="match status" value="1"/>
</dbReference>
<sequence length="227" mass="24341">MKTVERHVAIILAAGGSVRMGGSPKQLLMRRGETLVHRTARLVRDTQPARTIVVVGAHSETVSLALDGMRLDIAVNPRWPQGLATSLARGSQALGHHYGPVLLVGCDQPALHLGHLRRLVELAAANPRGYAAVSHEGTRVGLPAVVPGGVLRYLSRLRGEHGVAARLSALPVGDVARLEAPELQFDVDDACDLRAAINRGWIDDDEIEFGAGIALQFMPTLQERYGV</sequence>
<dbReference type="PANTHER" id="PTHR43777">
    <property type="entry name" value="MOLYBDENUM COFACTOR CYTIDYLYLTRANSFERASE"/>
    <property type="match status" value="1"/>
</dbReference>
<dbReference type="Proteomes" id="UP000639274">
    <property type="component" value="Chromosome"/>
</dbReference>
<dbReference type="AlphaFoldDB" id="A0A974Y0N5"/>
<dbReference type="GO" id="GO:0016779">
    <property type="term" value="F:nucleotidyltransferase activity"/>
    <property type="evidence" value="ECO:0007669"/>
    <property type="project" value="UniProtKB-ARBA"/>
</dbReference>
<reference evidence="3 4" key="1">
    <citation type="submission" date="2021-03" db="EMBL/GenBank/DDBJ databases">
        <title>Lysobacter sp. nov. isolated from soil of gangwondo yeongwol, south Korea.</title>
        <authorList>
            <person name="Kim K.R."/>
            <person name="Kim K.H."/>
            <person name="Jeon C.O."/>
        </authorList>
    </citation>
    <scope>NUCLEOTIDE SEQUENCE [LARGE SCALE GENOMIC DNA]</scope>
    <source>
        <strain evidence="3 4">R19</strain>
    </source>
</reference>
<dbReference type="Gene3D" id="3.90.550.10">
    <property type="entry name" value="Spore Coat Polysaccharide Biosynthesis Protein SpsA, Chain A"/>
    <property type="match status" value="1"/>
</dbReference>
<dbReference type="KEGG" id="lsf:I8J32_005065"/>
<dbReference type="PANTHER" id="PTHR43777:SF1">
    <property type="entry name" value="MOLYBDENUM COFACTOR CYTIDYLYLTRANSFERASE"/>
    <property type="match status" value="1"/>
</dbReference>
<dbReference type="EMBL" id="CP071518">
    <property type="protein sequence ID" value="QSX79256.1"/>
    <property type="molecule type" value="Genomic_DNA"/>
</dbReference>
<proteinExistence type="predicted"/>
<protein>
    <submittedName>
        <fullName evidence="3">Nucleotidyltransferase family protein</fullName>
    </submittedName>
</protein>
<accession>A0A974Y0N5</accession>